<feature type="transmembrane region" description="Helical" evidence="6">
    <location>
        <begin position="391"/>
        <end position="414"/>
    </location>
</feature>
<keyword evidence="5 6" id="KW-0472">Membrane</keyword>
<keyword evidence="3 6" id="KW-0812">Transmembrane</keyword>
<feature type="transmembrane region" description="Helical" evidence="6">
    <location>
        <begin position="116"/>
        <end position="138"/>
    </location>
</feature>
<organism evidence="7 8">
    <name type="scientific">Lachnoanaerobaculum saburreum F0468</name>
    <dbReference type="NCBI Taxonomy" id="1095750"/>
    <lineage>
        <taxon>Bacteria</taxon>
        <taxon>Bacillati</taxon>
        <taxon>Bacillota</taxon>
        <taxon>Clostridia</taxon>
        <taxon>Lachnospirales</taxon>
        <taxon>Lachnospiraceae</taxon>
        <taxon>Lachnoanaerobaculum</taxon>
    </lineage>
</organism>
<accession>I0R5W2</accession>
<evidence type="ECO:0000256" key="4">
    <source>
        <dbReference type="ARBA" id="ARBA00022989"/>
    </source>
</evidence>
<feature type="transmembrane region" description="Helical" evidence="6">
    <location>
        <begin position="45"/>
        <end position="62"/>
    </location>
</feature>
<feature type="transmembrane region" description="Helical" evidence="6">
    <location>
        <begin position="9"/>
        <end position="33"/>
    </location>
</feature>
<sequence length="424" mass="47637">MRKIKTDSIWIGIIHMGLGTLLAQVINVLVQPILTHVFPAEELGIYTYLISLATIVIPVASLKLDMLIVSEEDDNEAQYITDTCIIITLLISIIYASVIMIGYHASDYNIFNKYGVIIYIVPFIVFSNGIRFLFISYLNRYKEYKKISAIAVIRETIRAIIQVGAGFTSLGVLGLSLGYAISPIFGLNIQMKEYVNKIKIRSKISLKKINEIIFDKGKRQILFLVPAQFINSFSASIVTVSITALFSAKVLGYYSAGARILDIPIIFITSNVSKVCYQRISENVANKKPVLKILISVISVLSIVSILGFGILYVIAPKLAEFVFGTEYGNTGIYIRNLCIMYAVRLVATSFNGIYTVFKKQFFELVVNILLITTAILSYTLCYLFKYNEVIYLRSINIGYTVVYLLVLIGYIVVCKKYDNKIKE</sequence>
<dbReference type="EMBL" id="AJGH01000103">
    <property type="protein sequence ID" value="EIC95070.1"/>
    <property type="molecule type" value="Genomic_DNA"/>
</dbReference>
<feature type="transmembrane region" description="Helical" evidence="6">
    <location>
        <begin position="335"/>
        <end position="358"/>
    </location>
</feature>
<dbReference type="eggNOG" id="COG2244">
    <property type="taxonomic scope" value="Bacteria"/>
</dbReference>
<feature type="transmembrane region" description="Helical" evidence="6">
    <location>
        <begin position="221"/>
        <end position="246"/>
    </location>
</feature>
<dbReference type="PANTHER" id="PTHR30250">
    <property type="entry name" value="PST FAMILY PREDICTED COLANIC ACID TRANSPORTER"/>
    <property type="match status" value="1"/>
</dbReference>
<evidence type="ECO:0000256" key="1">
    <source>
        <dbReference type="ARBA" id="ARBA00004651"/>
    </source>
</evidence>
<protein>
    <submittedName>
        <fullName evidence="7">Polysaccharide biosynthesis protein</fullName>
    </submittedName>
</protein>
<keyword evidence="4 6" id="KW-1133">Transmembrane helix</keyword>
<feature type="transmembrane region" description="Helical" evidence="6">
    <location>
        <begin position="83"/>
        <end position="104"/>
    </location>
</feature>
<evidence type="ECO:0000256" key="5">
    <source>
        <dbReference type="ARBA" id="ARBA00023136"/>
    </source>
</evidence>
<evidence type="ECO:0000256" key="6">
    <source>
        <dbReference type="SAM" id="Phobius"/>
    </source>
</evidence>
<evidence type="ECO:0000313" key="7">
    <source>
        <dbReference type="EMBL" id="EIC95070.1"/>
    </source>
</evidence>
<dbReference type="InterPro" id="IPR050833">
    <property type="entry name" value="Poly_Biosynth_Transport"/>
</dbReference>
<keyword evidence="2" id="KW-1003">Cell membrane</keyword>
<dbReference type="Pfam" id="PF13440">
    <property type="entry name" value="Polysacc_synt_3"/>
    <property type="match status" value="1"/>
</dbReference>
<dbReference type="GO" id="GO:0005886">
    <property type="term" value="C:plasma membrane"/>
    <property type="evidence" value="ECO:0007669"/>
    <property type="project" value="UniProtKB-SubCell"/>
</dbReference>
<feature type="transmembrane region" description="Helical" evidence="6">
    <location>
        <begin position="293"/>
        <end position="315"/>
    </location>
</feature>
<dbReference type="RefSeq" id="WP_008754689.1">
    <property type="nucleotide sequence ID" value="NZ_AJGH01000103.1"/>
</dbReference>
<comment type="caution">
    <text evidence="7">The sequence shown here is derived from an EMBL/GenBank/DDBJ whole genome shotgun (WGS) entry which is preliminary data.</text>
</comment>
<feature type="transmembrane region" description="Helical" evidence="6">
    <location>
        <begin position="365"/>
        <end position="385"/>
    </location>
</feature>
<gene>
    <name evidence="7" type="ORF">HMPREF9970_3032</name>
</gene>
<evidence type="ECO:0000256" key="2">
    <source>
        <dbReference type="ARBA" id="ARBA00022475"/>
    </source>
</evidence>
<dbReference type="OrthoDB" id="109075at2"/>
<reference evidence="7 8" key="1">
    <citation type="submission" date="2012-03" db="EMBL/GenBank/DDBJ databases">
        <authorList>
            <person name="Durkin A.S."/>
            <person name="McCorrison J."/>
            <person name="Torralba M."/>
            <person name="Gillis M."/>
            <person name="Methe B."/>
            <person name="Sutton G."/>
            <person name="Nelson K.E."/>
        </authorList>
    </citation>
    <scope>NUCLEOTIDE SEQUENCE [LARGE SCALE GENOMIC DNA]</scope>
    <source>
        <strain evidence="7 8">F0468</strain>
    </source>
</reference>
<evidence type="ECO:0000256" key="3">
    <source>
        <dbReference type="ARBA" id="ARBA00022692"/>
    </source>
</evidence>
<comment type="subcellular location">
    <subcellularLocation>
        <location evidence="1">Cell membrane</location>
        <topology evidence="1">Multi-pass membrane protein</topology>
    </subcellularLocation>
</comment>
<dbReference type="PANTHER" id="PTHR30250:SF11">
    <property type="entry name" value="O-ANTIGEN TRANSPORTER-RELATED"/>
    <property type="match status" value="1"/>
</dbReference>
<dbReference type="PATRIC" id="fig|1095750.3.peg.2165"/>
<name>I0R5W2_9FIRM</name>
<evidence type="ECO:0000313" key="8">
    <source>
        <dbReference type="Proteomes" id="UP000005039"/>
    </source>
</evidence>
<dbReference type="Proteomes" id="UP000005039">
    <property type="component" value="Unassembled WGS sequence"/>
</dbReference>
<proteinExistence type="predicted"/>
<dbReference type="AlphaFoldDB" id="I0R5W2"/>
<keyword evidence="8" id="KW-1185">Reference proteome</keyword>